<name>A0A6S7I9J5_PARCT</name>
<proteinExistence type="predicted"/>
<feature type="region of interest" description="Disordered" evidence="1">
    <location>
        <begin position="101"/>
        <end position="125"/>
    </location>
</feature>
<organism evidence="2 3">
    <name type="scientific">Paramuricea clavata</name>
    <name type="common">Red gorgonian</name>
    <name type="synonym">Violescent sea-whip</name>
    <dbReference type="NCBI Taxonomy" id="317549"/>
    <lineage>
        <taxon>Eukaryota</taxon>
        <taxon>Metazoa</taxon>
        <taxon>Cnidaria</taxon>
        <taxon>Anthozoa</taxon>
        <taxon>Octocorallia</taxon>
        <taxon>Malacalcyonacea</taxon>
        <taxon>Plexauridae</taxon>
        <taxon>Paramuricea</taxon>
    </lineage>
</organism>
<dbReference type="AlphaFoldDB" id="A0A6S7I9J5"/>
<reference evidence="2" key="1">
    <citation type="submission" date="2020-04" db="EMBL/GenBank/DDBJ databases">
        <authorList>
            <person name="Alioto T."/>
            <person name="Alioto T."/>
            <person name="Gomez Garrido J."/>
        </authorList>
    </citation>
    <scope>NUCLEOTIDE SEQUENCE</scope>
    <source>
        <strain evidence="2">A484AB</strain>
    </source>
</reference>
<evidence type="ECO:0000313" key="3">
    <source>
        <dbReference type="Proteomes" id="UP001152795"/>
    </source>
</evidence>
<evidence type="ECO:0000256" key="1">
    <source>
        <dbReference type="SAM" id="MobiDB-lite"/>
    </source>
</evidence>
<dbReference type="EMBL" id="CACRXK020008288">
    <property type="protein sequence ID" value="CAB4014406.1"/>
    <property type="molecule type" value="Genomic_DNA"/>
</dbReference>
<accession>A0A6S7I9J5</accession>
<sequence>MSTQLSGDTSDSATDEQLKETIKAAFGTSMRQYNFAEVFTPPKNYVFSRVKLQYIHSQVADVLVDIFTRISDNADETIHLPRKKSQRKDCKNKCKLLESLDDNDESREENINSAGDDDDDDDDTIDDIEVMRETKYEVVVSHLNEQVIKRSPQLPSKTEIVQEAPV</sequence>
<keyword evidence="3" id="KW-1185">Reference proteome</keyword>
<feature type="compositionally biased region" description="Acidic residues" evidence="1">
    <location>
        <begin position="115"/>
        <end position="125"/>
    </location>
</feature>
<dbReference type="Proteomes" id="UP001152795">
    <property type="component" value="Unassembled WGS sequence"/>
</dbReference>
<evidence type="ECO:0000313" key="2">
    <source>
        <dbReference type="EMBL" id="CAB4014406.1"/>
    </source>
</evidence>
<gene>
    <name evidence="2" type="ORF">PACLA_8A006964</name>
</gene>
<comment type="caution">
    <text evidence="2">The sequence shown here is derived from an EMBL/GenBank/DDBJ whole genome shotgun (WGS) entry which is preliminary data.</text>
</comment>
<protein>
    <submittedName>
        <fullName evidence="2">Uncharacterized protein</fullName>
    </submittedName>
</protein>